<evidence type="ECO:0000256" key="1">
    <source>
        <dbReference type="SAM" id="MobiDB-lite"/>
    </source>
</evidence>
<protein>
    <recommendedName>
        <fullName evidence="2">FHA domain-containing protein</fullName>
    </recommendedName>
</protein>
<keyword evidence="4" id="KW-1185">Reference proteome</keyword>
<dbReference type="RefSeq" id="XP_031026051.1">
    <property type="nucleotide sequence ID" value="XM_031168095.1"/>
</dbReference>
<dbReference type="EMBL" id="QEAO01000008">
    <property type="protein sequence ID" value="TPX35578.1"/>
    <property type="molecule type" value="Genomic_DNA"/>
</dbReference>
<sequence>MSVRGSLINPILDQLVLESQSLIQIYQNAIKATNEKCPEAGTERALMLADACSSSNTISGRNLQQQWDTIKMLCRSMERTLPGHSKGIVESADNMSRTVNCLVNGIQDADSFQEANFPVQILGLLHSVKAAIKLHMAKESELGSLRQSKASSGSAMQLHQLFGGTEPSSGGSSASAVSATVSSVASTATTSPLVEPPPPQPVNQQINNQRSSTTQPRVSTPQRLSVVTQPIEQPQPEQPQPRPSLFATQRSSTTGRRQSVSERPQSLIFKDAQLTTQPEEPVGVTPPRRSVTDAIAKFEAVATSESANENRISLLADIPAISPIAWTPATTENTGAGVSRSKSTRKIPPPPMGNPPPPPSDDDEDSSGGSDLSRQKTLVAKKRNRPTPRSGSNRISDPESSHGSGGSIRSKLSNISPNESTRPESLVDDTKAGVLPVSKARELFESKSGEQPAPAPSTNLRHGREPSKTSKINVDAISAKYQDKVGSTTEQNDEDEESTDDFVPKNKSLALASPDLKTTLASIDNILAAAGVPLDKNVIANTPPTSNGAMGVASRSSGAEPTRSSGSPKPLRSFLTHGGSAKSLFQQLPGVFGVTGATFGDKAPVSSGKDSATAAGRRLLEKASSVASLERANSMNLAPGTGHSHSVSVASGDMSAELDTPMLMLMPLNDMFEMCYLNLTEPVKMGRGSSVGKSVKTFDTRVVSRNHTEMFSRDGKFYLKDVGSNGGTYLNGVRLSGPGELSKDFEVNSGDLIQLGKDYVELGPNGSDVQHKCVKFQVASVAGKKRNRPTSVLPSNQSSMNEDLNIHSAQVAPPIEPPKTENQGGLSRSLTLKYQPIEIAHTPAIASLKEQFSANFKSDHSLKSGDGSGSKESLSIPLTNVGNQAKFASYGLSGGRDKFVMAVTETSSKFTKVQVCTPHVYGQVVAEVDVHEWDNRLRHMICTDKRPQFATTSGLELVTDPAHPQRCSITLLDSKMEVAQFDYVREKLKLQITTTLAGVGSPSFTLSGGLGEAKCVVVMKAHNSREQKLLGEVFGKQPIRKTKNENRWAVSFDIEDSVFSQILMMGIVYVGLSGGSSKS</sequence>
<name>A0A507C8C8_9FUNG</name>
<feature type="compositionally biased region" description="Polar residues" evidence="1">
    <location>
        <begin position="210"/>
        <end position="228"/>
    </location>
</feature>
<dbReference type="GeneID" id="42003392"/>
<accession>A0A507C8C8</accession>
<feature type="compositionally biased region" description="Polar residues" evidence="1">
    <location>
        <begin position="246"/>
        <end position="264"/>
    </location>
</feature>
<feature type="region of interest" description="Disordered" evidence="1">
    <location>
        <begin position="542"/>
        <end position="575"/>
    </location>
</feature>
<dbReference type="Proteomes" id="UP000319731">
    <property type="component" value="Unassembled WGS sequence"/>
</dbReference>
<feature type="compositionally biased region" description="Basic and acidic residues" evidence="1">
    <location>
        <begin position="439"/>
        <end position="448"/>
    </location>
</feature>
<evidence type="ECO:0000313" key="3">
    <source>
        <dbReference type="EMBL" id="TPX35578.1"/>
    </source>
</evidence>
<dbReference type="AlphaFoldDB" id="A0A507C8C8"/>
<feature type="compositionally biased region" description="Polar residues" evidence="1">
    <location>
        <begin position="542"/>
        <end position="567"/>
    </location>
</feature>
<dbReference type="SMART" id="SM00240">
    <property type="entry name" value="FHA"/>
    <property type="match status" value="1"/>
</dbReference>
<feature type="region of interest" description="Disordered" evidence="1">
    <location>
        <begin position="188"/>
        <end position="288"/>
    </location>
</feature>
<dbReference type="STRING" id="1806994.A0A507C8C8"/>
<comment type="caution">
    <text evidence="3">The sequence shown here is derived from an EMBL/GenBank/DDBJ whole genome shotgun (WGS) entry which is preliminary data.</text>
</comment>
<feature type="compositionally biased region" description="Polar residues" evidence="1">
    <location>
        <begin position="410"/>
        <end position="420"/>
    </location>
</feature>
<gene>
    <name evidence="3" type="ORF">SmJEL517_g02167</name>
</gene>
<feature type="domain" description="FHA" evidence="2">
    <location>
        <begin position="683"/>
        <end position="735"/>
    </location>
</feature>
<feature type="region of interest" description="Disordered" evidence="1">
    <location>
        <begin position="328"/>
        <end position="506"/>
    </location>
</feature>
<dbReference type="InterPro" id="IPR000253">
    <property type="entry name" value="FHA_dom"/>
</dbReference>
<evidence type="ECO:0000259" key="2">
    <source>
        <dbReference type="PROSITE" id="PS50006"/>
    </source>
</evidence>
<reference evidence="3 4" key="1">
    <citation type="journal article" date="2019" name="Sci. Rep.">
        <title>Comparative genomics of chytrid fungi reveal insights into the obligate biotrophic and pathogenic lifestyle of Synchytrium endobioticum.</title>
        <authorList>
            <person name="van de Vossenberg B.T.L.H."/>
            <person name="Warris S."/>
            <person name="Nguyen H.D.T."/>
            <person name="van Gent-Pelzer M.P.E."/>
            <person name="Joly D.L."/>
            <person name="van de Geest H.C."/>
            <person name="Bonants P.J.M."/>
            <person name="Smith D.S."/>
            <person name="Levesque C.A."/>
            <person name="van der Lee T.A.J."/>
        </authorList>
    </citation>
    <scope>NUCLEOTIDE SEQUENCE [LARGE SCALE GENOMIC DNA]</scope>
    <source>
        <strain evidence="3 4">JEL517</strain>
    </source>
</reference>
<feature type="compositionally biased region" description="Pro residues" evidence="1">
    <location>
        <begin position="347"/>
        <end position="359"/>
    </location>
</feature>
<organism evidence="3 4">
    <name type="scientific">Synchytrium microbalum</name>
    <dbReference type="NCBI Taxonomy" id="1806994"/>
    <lineage>
        <taxon>Eukaryota</taxon>
        <taxon>Fungi</taxon>
        <taxon>Fungi incertae sedis</taxon>
        <taxon>Chytridiomycota</taxon>
        <taxon>Chytridiomycota incertae sedis</taxon>
        <taxon>Chytridiomycetes</taxon>
        <taxon>Synchytriales</taxon>
        <taxon>Synchytriaceae</taxon>
        <taxon>Synchytrium</taxon>
    </lineage>
</organism>
<dbReference type="OrthoDB" id="687730at2759"/>
<dbReference type="InterPro" id="IPR008984">
    <property type="entry name" value="SMAD_FHA_dom_sf"/>
</dbReference>
<dbReference type="Pfam" id="PF00498">
    <property type="entry name" value="FHA"/>
    <property type="match status" value="1"/>
</dbReference>
<proteinExistence type="predicted"/>
<dbReference type="SUPFAM" id="SSF49879">
    <property type="entry name" value="SMAD/FHA domain"/>
    <property type="match status" value="1"/>
</dbReference>
<feature type="compositionally biased region" description="Acidic residues" evidence="1">
    <location>
        <begin position="491"/>
        <end position="500"/>
    </location>
</feature>
<dbReference type="PROSITE" id="PS50006">
    <property type="entry name" value="FHA_DOMAIN"/>
    <property type="match status" value="1"/>
</dbReference>
<dbReference type="Gene3D" id="2.60.200.20">
    <property type="match status" value="1"/>
</dbReference>
<evidence type="ECO:0000313" key="4">
    <source>
        <dbReference type="Proteomes" id="UP000319731"/>
    </source>
</evidence>